<dbReference type="GO" id="GO:0005506">
    <property type="term" value="F:iron ion binding"/>
    <property type="evidence" value="ECO:0007669"/>
    <property type="project" value="InterPro"/>
</dbReference>
<organism evidence="8 9">
    <name type="scientific">Verticillium dahliae</name>
    <name type="common">Verticillium wilt</name>
    <dbReference type="NCBI Taxonomy" id="27337"/>
    <lineage>
        <taxon>Eukaryota</taxon>
        <taxon>Fungi</taxon>
        <taxon>Dikarya</taxon>
        <taxon>Ascomycota</taxon>
        <taxon>Pezizomycotina</taxon>
        <taxon>Sordariomycetes</taxon>
        <taxon>Hypocreomycetidae</taxon>
        <taxon>Glomerellales</taxon>
        <taxon>Plectosphaerellaceae</taxon>
        <taxon>Verticillium</taxon>
    </lineage>
</organism>
<name>A0A444S008_VERDA</name>
<dbReference type="CDD" id="cd00302">
    <property type="entry name" value="cytochrome_P450"/>
    <property type="match status" value="1"/>
</dbReference>
<feature type="binding site" description="axial binding residue" evidence="7">
    <location>
        <position position="430"/>
    </location>
    <ligand>
        <name>heme</name>
        <dbReference type="ChEBI" id="CHEBI:30413"/>
    </ligand>
    <ligandPart>
        <name>Fe</name>
        <dbReference type="ChEBI" id="CHEBI:18248"/>
    </ligandPart>
</feature>
<evidence type="ECO:0000256" key="1">
    <source>
        <dbReference type="ARBA" id="ARBA00001971"/>
    </source>
</evidence>
<dbReference type="InterPro" id="IPR036396">
    <property type="entry name" value="Cyt_P450_sf"/>
</dbReference>
<dbReference type="Proteomes" id="UP000288725">
    <property type="component" value="Chromosome 7"/>
</dbReference>
<evidence type="ECO:0000256" key="2">
    <source>
        <dbReference type="ARBA" id="ARBA00010617"/>
    </source>
</evidence>
<keyword evidence="3 7" id="KW-0349">Heme</keyword>
<evidence type="ECO:0000256" key="4">
    <source>
        <dbReference type="ARBA" id="ARBA00022723"/>
    </source>
</evidence>
<dbReference type="GO" id="GO:0020037">
    <property type="term" value="F:heme binding"/>
    <property type="evidence" value="ECO:0007669"/>
    <property type="project" value="InterPro"/>
</dbReference>
<keyword evidence="5 7" id="KW-0408">Iron</keyword>
<comment type="cofactor">
    <cofactor evidence="1 7">
        <name>heme</name>
        <dbReference type="ChEBI" id="CHEBI:30413"/>
    </cofactor>
</comment>
<dbReference type="PANTHER" id="PTHR24304:SF2">
    <property type="entry name" value="24-HYDROXYCHOLESTEROL 7-ALPHA-HYDROXYLASE"/>
    <property type="match status" value="1"/>
</dbReference>
<dbReference type="EMBL" id="RSDZ01000046">
    <property type="protein sequence ID" value="RXG46755.1"/>
    <property type="molecule type" value="Genomic_DNA"/>
</dbReference>
<dbReference type="Pfam" id="PF00067">
    <property type="entry name" value="p450"/>
    <property type="match status" value="1"/>
</dbReference>
<protein>
    <recommendedName>
        <fullName evidence="10">Cytochrome P450 6A1</fullName>
    </recommendedName>
</protein>
<dbReference type="SUPFAM" id="SSF48264">
    <property type="entry name" value="Cytochrome P450"/>
    <property type="match status" value="1"/>
</dbReference>
<evidence type="ECO:0008006" key="10">
    <source>
        <dbReference type="Google" id="ProtNLM"/>
    </source>
</evidence>
<evidence type="ECO:0000256" key="7">
    <source>
        <dbReference type="PIRSR" id="PIRSR602403-1"/>
    </source>
</evidence>
<accession>A0A444S008</accession>
<evidence type="ECO:0000256" key="6">
    <source>
        <dbReference type="ARBA" id="ARBA00023033"/>
    </source>
</evidence>
<evidence type="ECO:0000256" key="3">
    <source>
        <dbReference type="ARBA" id="ARBA00022617"/>
    </source>
</evidence>
<reference evidence="8 9" key="1">
    <citation type="submission" date="2018-12" db="EMBL/GenBank/DDBJ databases">
        <title>Genome of Verticillium dahliae isolate Getta Getta.</title>
        <authorList>
            <person name="Gardiner D.M."/>
        </authorList>
    </citation>
    <scope>NUCLEOTIDE SEQUENCE [LARGE SCALE GENOMIC DNA]</scope>
    <source>
        <strain evidence="8 9">Getta Getta</strain>
    </source>
</reference>
<dbReference type="GO" id="GO:0004497">
    <property type="term" value="F:monooxygenase activity"/>
    <property type="evidence" value="ECO:0007669"/>
    <property type="project" value="UniProtKB-KW"/>
</dbReference>
<keyword evidence="4 7" id="KW-0479">Metal-binding</keyword>
<proteinExistence type="inferred from homology"/>
<gene>
    <name evidence="8" type="ORF">VDGE_30787</name>
</gene>
<comment type="caution">
    <text evidence="8">The sequence shown here is derived from an EMBL/GenBank/DDBJ whole genome shotgun (WGS) entry which is preliminary data.</text>
</comment>
<dbReference type="InterPro" id="IPR002403">
    <property type="entry name" value="Cyt_P450_E_grp-IV"/>
</dbReference>
<evidence type="ECO:0000313" key="9">
    <source>
        <dbReference type="Proteomes" id="UP000288725"/>
    </source>
</evidence>
<evidence type="ECO:0000256" key="5">
    <source>
        <dbReference type="ARBA" id="ARBA00023004"/>
    </source>
</evidence>
<dbReference type="InterPro" id="IPR050529">
    <property type="entry name" value="CYP450_sterol_14alpha_dmase"/>
</dbReference>
<comment type="similarity">
    <text evidence="2">Belongs to the cytochrome P450 family.</text>
</comment>
<keyword evidence="6" id="KW-0560">Oxidoreductase</keyword>
<dbReference type="InterPro" id="IPR001128">
    <property type="entry name" value="Cyt_P450"/>
</dbReference>
<evidence type="ECO:0000313" key="8">
    <source>
        <dbReference type="EMBL" id="RXG46755.1"/>
    </source>
</evidence>
<sequence length="493" mass="55994">MAFVSWILVIASVVGLWIKVFRRPVLPKNAPNWWSGHDWPFLGATRFYTDRKDHFLDGLRSSSTGAFSFYIGRKHLIGLSGPAGRKVFYETRGLSLAAGSADLITGHPSSSEDMDNFVKWFKKTFLVVMPKERTRKNVHLLTNDAQSLLQELLPEQSSWGVFDPFDTIYEIIYQLTIRMVGPTEIAQDAKLRAKSLSILESIEHSKSTMRVVFPWLPTIMHLRRTLRNIQLGMLLHGLIRKRQKSGIREDDTMQILLDMGTSMRNTIGFVIGALFAGQLNTGINAAWVLVKLAENEQWTARVRKEVDAVAARNRKYHGQPTTEALGSLTLDDWESEFPNICLCFHESIRLALTGSSFRKNISGQDIPIGNSGEVIPRDAYVAYLHDELHMNPDVYPNPTEFDPGRHLDERGEGQNVPHGYIGWGSGLHPCIGMKIAKTEMTIVLAYFIAIFDFELSDKHGNKINREPCQINRNAELAEKPRSHIHLRYRRRSE</sequence>
<dbReference type="AlphaFoldDB" id="A0A444S008"/>
<keyword evidence="6" id="KW-0503">Monooxygenase</keyword>
<dbReference type="PRINTS" id="PR00465">
    <property type="entry name" value="EP450IV"/>
</dbReference>
<dbReference type="GO" id="GO:0016705">
    <property type="term" value="F:oxidoreductase activity, acting on paired donors, with incorporation or reduction of molecular oxygen"/>
    <property type="evidence" value="ECO:0007669"/>
    <property type="project" value="InterPro"/>
</dbReference>
<dbReference type="Gene3D" id="1.10.630.10">
    <property type="entry name" value="Cytochrome P450"/>
    <property type="match status" value="1"/>
</dbReference>
<dbReference type="PANTHER" id="PTHR24304">
    <property type="entry name" value="CYTOCHROME P450 FAMILY 7"/>
    <property type="match status" value="1"/>
</dbReference>